<name>A0ABU3PEJ2_9BURK</name>
<protein>
    <submittedName>
        <fullName evidence="3">Acyltransferase family protein</fullName>
    </submittedName>
</protein>
<dbReference type="PANTHER" id="PTHR23028">
    <property type="entry name" value="ACETYLTRANSFERASE"/>
    <property type="match status" value="1"/>
</dbReference>
<evidence type="ECO:0000256" key="1">
    <source>
        <dbReference type="SAM" id="Phobius"/>
    </source>
</evidence>
<proteinExistence type="predicted"/>
<keyword evidence="4" id="KW-1185">Reference proteome</keyword>
<evidence type="ECO:0000313" key="4">
    <source>
        <dbReference type="Proteomes" id="UP001246372"/>
    </source>
</evidence>
<dbReference type="InterPro" id="IPR050879">
    <property type="entry name" value="Acyltransferase_3"/>
</dbReference>
<keyword evidence="3" id="KW-0808">Transferase</keyword>
<comment type="caution">
    <text evidence="3">The sequence shown here is derived from an EMBL/GenBank/DDBJ whole genome shotgun (WGS) entry which is preliminary data.</text>
</comment>
<keyword evidence="1" id="KW-0812">Transmembrane</keyword>
<dbReference type="GO" id="GO:0016746">
    <property type="term" value="F:acyltransferase activity"/>
    <property type="evidence" value="ECO:0007669"/>
    <property type="project" value="UniProtKB-KW"/>
</dbReference>
<dbReference type="RefSeq" id="WP_315651907.1">
    <property type="nucleotide sequence ID" value="NZ_JAVXZY010000007.1"/>
</dbReference>
<gene>
    <name evidence="3" type="ORF">RQP53_17220</name>
</gene>
<feature type="domain" description="Acyltransferase 3" evidence="2">
    <location>
        <begin position="1"/>
        <end position="297"/>
    </location>
</feature>
<dbReference type="PANTHER" id="PTHR23028:SF131">
    <property type="entry name" value="BLR2367 PROTEIN"/>
    <property type="match status" value="1"/>
</dbReference>
<keyword evidence="3" id="KW-0012">Acyltransferase</keyword>
<feature type="transmembrane region" description="Helical" evidence="1">
    <location>
        <begin position="71"/>
        <end position="91"/>
    </location>
</feature>
<dbReference type="InterPro" id="IPR002656">
    <property type="entry name" value="Acyl_transf_3_dom"/>
</dbReference>
<feature type="transmembrane region" description="Helical" evidence="1">
    <location>
        <begin position="228"/>
        <end position="245"/>
    </location>
</feature>
<accession>A0ABU3PEJ2</accession>
<feature type="transmembrane region" description="Helical" evidence="1">
    <location>
        <begin position="111"/>
        <end position="131"/>
    </location>
</feature>
<evidence type="ECO:0000259" key="2">
    <source>
        <dbReference type="Pfam" id="PF01757"/>
    </source>
</evidence>
<organism evidence="3 4">
    <name type="scientific">Roseateles aquae</name>
    <dbReference type="NCBI Taxonomy" id="3077235"/>
    <lineage>
        <taxon>Bacteria</taxon>
        <taxon>Pseudomonadati</taxon>
        <taxon>Pseudomonadota</taxon>
        <taxon>Betaproteobacteria</taxon>
        <taxon>Burkholderiales</taxon>
        <taxon>Sphaerotilaceae</taxon>
        <taxon>Roseateles</taxon>
    </lineage>
</organism>
<keyword evidence="1" id="KW-0472">Membrane</keyword>
<feature type="transmembrane region" description="Helical" evidence="1">
    <location>
        <begin position="188"/>
        <end position="208"/>
    </location>
</feature>
<reference evidence="3" key="1">
    <citation type="submission" date="2023-09" db="EMBL/GenBank/DDBJ databases">
        <title>Paucibacter sp. APW11 Genome sequencing and assembly.</title>
        <authorList>
            <person name="Kim I."/>
        </authorList>
    </citation>
    <scope>NUCLEOTIDE SEQUENCE</scope>
    <source>
        <strain evidence="3">APW11</strain>
    </source>
</reference>
<keyword evidence="1" id="KW-1133">Transmembrane helix</keyword>
<feature type="transmembrane region" description="Helical" evidence="1">
    <location>
        <begin position="138"/>
        <end position="154"/>
    </location>
</feature>
<evidence type="ECO:0000313" key="3">
    <source>
        <dbReference type="EMBL" id="MDT9001022.1"/>
    </source>
</evidence>
<dbReference type="Pfam" id="PF01757">
    <property type="entry name" value="Acyl_transf_3"/>
    <property type="match status" value="1"/>
</dbReference>
<dbReference type="Proteomes" id="UP001246372">
    <property type="component" value="Unassembled WGS sequence"/>
</dbReference>
<dbReference type="EMBL" id="JAVXZY010000007">
    <property type="protein sequence ID" value="MDT9001022.1"/>
    <property type="molecule type" value="Genomic_DNA"/>
</dbReference>
<sequence length="334" mass="36899">MRALAAFAVLWGHAGFAQIPAAKSVWLIGSAGAIGVDVFFVVSGFVLAMLAERSASGVQFAKDRFQRILPLYLLVSICMLPFEPVSLERLWNSLLFVPILDLDHYSAPIHWFGWTIGLELWFYAVMAASLLTGRLTQLKTAAVLVAFTSLTISLEAPPMWLRYLGNPMCLEFLGGILAWHLHSRLPRSVAALSMSFGVALLVPTAVVHARLGLHEGVLTDMNLALRRVFLWGGPAWLTLLGATAWERSSSSGWTNMLTRMGDASYSLYLLQPPLLMLLRAFVPTNSGFSALAFILLMPCLALGSRRFLELPIQRYFRSRGARDSLHKPQANQLL</sequence>
<feature type="transmembrane region" description="Helical" evidence="1">
    <location>
        <begin position="27"/>
        <end position="50"/>
    </location>
</feature>